<feature type="region of interest" description="Disordered" evidence="1">
    <location>
        <begin position="393"/>
        <end position="422"/>
    </location>
</feature>
<proteinExistence type="predicted"/>
<evidence type="ECO:0000256" key="1">
    <source>
        <dbReference type="SAM" id="MobiDB-lite"/>
    </source>
</evidence>
<sequence>MKRIYHILLLLSCALVIGMKANAQRVFFVEPKEDPSITAGPNQVKIIIHSNSDKLAMTHNMGEEKGVRTTNDDGTYRYTINYSFPEDYEDNFIKSTFLVRLPVGQKDFMLVLRKGKGYVGTFNENFITIEKNNDGLFPQSKAAKVTFLSAMKKLDIECNGKLCFSDGQAVPVADVNFSSSVKQEGGELNAYIIEFMLDEEKKTPTFIKRPVFKIKVGASNAIDVDLGGDLEFKKSYSYTIVSNVKIVEKEASFDELLAKAQAKEKEADFFAAANAYQDARSHENCPVDKRGELEAQLGKMNSARKFLFYAEKFERQGARVERKEGFTADSVFIYYRGAIRSYKKVLEYAPGTTEFERRAEELDEKLKAHPMNSKVTTVTVKYQEIIGRHPNGGGIPIYASNTPDNPKPNSDDKPLGTTRGDGSFRVVFKDTPPPYLYFYGDKKSYKIDSTTTEIVF</sequence>
<evidence type="ECO:0008006" key="4">
    <source>
        <dbReference type="Google" id="ProtNLM"/>
    </source>
</evidence>
<evidence type="ECO:0000256" key="2">
    <source>
        <dbReference type="SAM" id="SignalP"/>
    </source>
</evidence>
<feature type="signal peptide" evidence="2">
    <location>
        <begin position="1"/>
        <end position="23"/>
    </location>
</feature>
<reference evidence="3" key="1">
    <citation type="submission" date="2019-11" db="EMBL/GenBank/DDBJ databases">
        <authorList>
            <person name="Feng L."/>
        </authorList>
    </citation>
    <scope>NUCLEOTIDE SEQUENCE</scope>
    <source>
        <strain evidence="3">BovatusLFYP28</strain>
    </source>
</reference>
<dbReference type="AlphaFoldDB" id="A0A6N2RZZ1"/>
<dbReference type="EMBL" id="CACRTD010000010">
    <property type="protein sequence ID" value="VYS86607.1"/>
    <property type="molecule type" value="Genomic_DNA"/>
</dbReference>
<evidence type="ECO:0000313" key="3">
    <source>
        <dbReference type="EMBL" id="VYS86607.1"/>
    </source>
</evidence>
<dbReference type="RefSeq" id="WP_229036839.1">
    <property type="nucleotide sequence ID" value="NZ_CACRTD010000010.1"/>
</dbReference>
<name>A0A6N2RZZ1_BACOV</name>
<protein>
    <recommendedName>
        <fullName evidence="4">Tetratricopeptide repeat protein</fullName>
    </recommendedName>
</protein>
<gene>
    <name evidence="3" type="ORF">BOLFYP28_00539</name>
</gene>
<accession>A0A6N2RZZ1</accession>
<keyword evidence="2" id="KW-0732">Signal</keyword>
<feature type="chain" id="PRO_5027090320" description="Tetratricopeptide repeat protein" evidence="2">
    <location>
        <begin position="24"/>
        <end position="456"/>
    </location>
</feature>
<organism evidence="3">
    <name type="scientific">Bacteroides ovatus</name>
    <dbReference type="NCBI Taxonomy" id="28116"/>
    <lineage>
        <taxon>Bacteria</taxon>
        <taxon>Pseudomonadati</taxon>
        <taxon>Bacteroidota</taxon>
        <taxon>Bacteroidia</taxon>
        <taxon>Bacteroidales</taxon>
        <taxon>Bacteroidaceae</taxon>
        <taxon>Bacteroides</taxon>
    </lineage>
</organism>